<name>A0A9P5CLK3_CRYP1</name>
<dbReference type="GeneID" id="63843173"/>
<evidence type="ECO:0000313" key="6">
    <source>
        <dbReference type="Proteomes" id="UP000803844"/>
    </source>
</evidence>
<feature type="repeat" description="WD" evidence="3">
    <location>
        <begin position="1000"/>
        <end position="1041"/>
    </location>
</feature>
<feature type="domain" description="NACHT" evidence="4">
    <location>
        <begin position="293"/>
        <end position="443"/>
    </location>
</feature>
<feature type="repeat" description="WD" evidence="3">
    <location>
        <begin position="1042"/>
        <end position="1083"/>
    </location>
</feature>
<dbReference type="InterPro" id="IPR011047">
    <property type="entry name" value="Quinoprotein_ADH-like_sf"/>
</dbReference>
<evidence type="ECO:0000259" key="4">
    <source>
        <dbReference type="PROSITE" id="PS50837"/>
    </source>
</evidence>
<dbReference type="SUPFAM" id="SSF52540">
    <property type="entry name" value="P-loop containing nucleoside triphosphate hydrolases"/>
    <property type="match status" value="1"/>
</dbReference>
<dbReference type="Gene3D" id="3.40.50.300">
    <property type="entry name" value="P-loop containing nucleotide triphosphate hydrolases"/>
    <property type="match status" value="1"/>
</dbReference>
<evidence type="ECO:0000256" key="3">
    <source>
        <dbReference type="PROSITE-ProRule" id="PRU00221"/>
    </source>
</evidence>
<dbReference type="Pfam" id="PF06985">
    <property type="entry name" value="HET"/>
    <property type="match status" value="1"/>
</dbReference>
<organism evidence="5 6">
    <name type="scientific">Cryphonectria parasitica (strain ATCC 38755 / EP155)</name>
    <dbReference type="NCBI Taxonomy" id="660469"/>
    <lineage>
        <taxon>Eukaryota</taxon>
        <taxon>Fungi</taxon>
        <taxon>Dikarya</taxon>
        <taxon>Ascomycota</taxon>
        <taxon>Pezizomycotina</taxon>
        <taxon>Sordariomycetes</taxon>
        <taxon>Sordariomycetidae</taxon>
        <taxon>Diaporthales</taxon>
        <taxon>Cryphonectriaceae</taxon>
        <taxon>Cryphonectria-Endothia species complex</taxon>
        <taxon>Cryphonectria</taxon>
    </lineage>
</organism>
<dbReference type="Gene3D" id="2.130.10.10">
    <property type="entry name" value="YVTN repeat-like/Quinoprotein amine dehydrogenase"/>
    <property type="match status" value="5"/>
</dbReference>
<dbReference type="InterPro" id="IPR027417">
    <property type="entry name" value="P-loop_NTPase"/>
</dbReference>
<feature type="repeat" description="WD" evidence="3">
    <location>
        <begin position="874"/>
        <end position="915"/>
    </location>
</feature>
<dbReference type="OrthoDB" id="538223at2759"/>
<evidence type="ECO:0000256" key="1">
    <source>
        <dbReference type="ARBA" id="ARBA00022574"/>
    </source>
</evidence>
<evidence type="ECO:0000313" key="5">
    <source>
        <dbReference type="EMBL" id="KAF3763158.1"/>
    </source>
</evidence>
<feature type="repeat" description="WD" evidence="3">
    <location>
        <begin position="1126"/>
        <end position="1167"/>
    </location>
</feature>
<dbReference type="InterPro" id="IPR019775">
    <property type="entry name" value="WD40_repeat_CS"/>
</dbReference>
<dbReference type="PROSITE" id="PS50082">
    <property type="entry name" value="WD_REPEATS_2"/>
    <property type="match status" value="9"/>
</dbReference>
<dbReference type="Pfam" id="PF00400">
    <property type="entry name" value="WD40"/>
    <property type="match status" value="1"/>
</dbReference>
<feature type="repeat" description="WD" evidence="3">
    <location>
        <begin position="958"/>
        <end position="999"/>
    </location>
</feature>
<comment type="caution">
    <text evidence="5">The sequence shown here is derived from an EMBL/GenBank/DDBJ whole genome shotgun (WGS) entry which is preliminary data.</text>
</comment>
<dbReference type="PANTHER" id="PTHR19848">
    <property type="entry name" value="WD40 REPEAT PROTEIN"/>
    <property type="match status" value="1"/>
</dbReference>
<dbReference type="InterPro" id="IPR055442">
    <property type="entry name" value="Beta-prop_EML-like_2nd"/>
</dbReference>
<feature type="repeat" description="WD" evidence="3">
    <location>
        <begin position="916"/>
        <end position="957"/>
    </location>
</feature>
<dbReference type="Proteomes" id="UP000803844">
    <property type="component" value="Unassembled WGS sequence"/>
</dbReference>
<protein>
    <recommendedName>
        <fullName evidence="4">NACHT domain-containing protein</fullName>
    </recommendedName>
</protein>
<dbReference type="PROSITE" id="PS50837">
    <property type="entry name" value="NACHT"/>
    <property type="match status" value="1"/>
</dbReference>
<evidence type="ECO:0000256" key="2">
    <source>
        <dbReference type="ARBA" id="ARBA00022737"/>
    </source>
</evidence>
<dbReference type="InterPro" id="IPR010730">
    <property type="entry name" value="HET"/>
</dbReference>
<feature type="repeat" description="WD" evidence="3">
    <location>
        <begin position="1084"/>
        <end position="1125"/>
    </location>
</feature>
<dbReference type="InterPro" id="IPR056884">
    <property type="entry name" value="NPHP3-like_N"/>
</dbReference>
<dbReference type="InterPro" id="IPR015943">
    <property type="entry name" value="WD40/YVTN_repeat-like_dom_sf"/>
</dbReference>
<dbReference type="Pfam" id="PF23414">
    <property type="entry name" value="Beta-prop_EML_2"/>
    <property type="match status" value="2"/>
</dbReference>
<dbReference type="PROSITE" id="PS00678">
    <property type="entry name" value="WD_REPEATS_1"/>
    <property type="match status" value="9"/>
</dbReference>
<dbReference type="CDD" id="cd00200">
    <property type="entry name" value="WD40"/>
    <property type="match status" value="1"/>
</dbReference>
<dbReference type="RefSeq" id="XP_040774119.1">
    <property type="nucleotide sequence ID" value="XM_040926044.1"/>
</dbReference>
<keyword evidence="6" id="KW-1185">Reference proteome</keyword>
<dbReference type="FunFam" id="2.130.10.10:FF:000228">
    <property type="entry name" value="COMPASS-like H3K4 histone methylase component WDR5A"/>
    <property type="match status" value="1"/>
</dbReference>
<feature type="repeat" description="WD" evidence="3">
    <location>
        <begin position="1168"/>
        <end position="1209"/>
    </location>
</feature>
<dbReference type="FunFam" id="3.40.50.300:FF:001638">
    <property type="entry name" value="NACHT and WD40 domain protein"/>
    <property type="match status" value="1"/>
</dbReference>
<dbReference type="SUPFAM" id="SSF50998">
    <property type="entry name" value="Quinoprotein alcohol dehydrogenase-like"/>
    <property type="match status" value="2"/>
</dbReference>
<proteinExistence type="predicted"/>
<dbReference type="PROSITE" id="PS50294">
    <property type="entry name" value="WD_REPEATS_REGION"/>
    <property type="match status" value="9"/>
</dbReference>
<dbReference type="EMBL" id="MU032349">
    <property type="protein sequence ID" value="KAF3763158.1"/>
    <property type="molecule type" value="Genomic_DNA"/>
</dbReference>
<dbReference type="Pfam" id="PF24883">
    <property type="entry name" value="NPHP3_N"/>
    <property type="match status" value="1"/>
</dbReference>
<dbReference type="PANTHER" id="PTHR19848:SF8">
    <property type="entry name" value="F-BOX AND WD REPEAT DOMAIN CONTAINING 7"/>
    <property type="match status" value="1"/>
</dbReference>
<feature type="repeat" description="WD" evidence="3">
    <location>
        <begin position="832"/>
        <end position="873"/>
    </location>
</feature>
<dbReference type="InterPro" id="IPR007111">
    <property type="entry name" value="NACHT_NTPase"/>
</dbReference>
<gene>
    <name evidence="5" type="ORF">M406DRAFT_84049</name>
</gene>
<dbReference type="GO" id="GO:0035097">
    <property type="term" value="C:histone methyltransferase complex"/>
    <property type="evidence" value="ECO:0007669"/>
    <property type="project" value="UniProtKB-ARBA"/>
</dbReference>
<dbReference type="PRINTS" id="PR00320">
    <property type="entry name" value="GPROTEINBRPT"/>
</dbReference>
<dbReference type="InterPro" id="IPR001680">
    <property type="entry name" value="WD40_rpt"/>
</dbReference>
<keyword evidence="2" id="KW-0677">Repeat</keyword>
<dbReference type="InterPro" id="IPR020472">
    <property type="entry name" value="WD40_PAC1"/>
</dbReference>
<accession>A0A9P5CLK3</accession>
<sequence>MRLLQLHDDQVTLTNDLTHDLPPYAILSHTWGADSEEVTFQDLSDKRGEHKTGYKKILFCGQQARRDGLQHFWVDTCCIDKTSSAELTEAINSMFRWYRYAKICYVYLSDVSTDATQPSSPWLPQFHRSRWFTRGWTLQELLAPLSVSFFSAEGDCLGDKVSLEMEIHSITKIKIAALRGTPLSQFPTHERMAWFHGRQTTKEEDAAYCLLGIFDVFLPMIYGEGRGNAMSRLLKAVEEKASSPSKLCVTDMAAEIKSLQQRKDSLLADSYKWILGNQQYQEFTEWQSGDTKTLLWIKGDAGKGKTMLLIGIVDELTTQLDTLFDKSHLSYFFCQGTDNRLNTATAILRGLIWMLLRQQKSLMHHLDIFKDLGLTLFEARTAFYNLKKILQCMLEDPALERAYLVIDALDECKKEEPGQQQLLELISEMSAKNNKVKWLVSSRNEREIEAVLEEDPTRARLSLELNAASVAGAVNVYIDYKMSQLAERYQKAYAARNNPKIREKRQRVQGSVAKELRQKADGTFLWVALVFKQIEGCGADKVLERVKQMPSDLHSMYTQMMRQVDIRDDAADCKKVLLAVVNAYRPLHSSELATLAGLSDLAIHEDIVRHCGLLTIKEDDETVYFVHQSAKDYLTQDPSSDLLKIFPLGYAEGHRTIVSRSLEAMSTILKKDVYALQHPGFPITDVENPIPDPLNPIRYACVYWVDHLCEIQEIGDVAAIDVFMKDHFLHWFEALSLIKSTSKGVLALHKLVNLLEVIASQPQLLHLARDMYRFARSFSGIIEQAPLQIYSSALIFSPAHCLTRDHFKSKEPDWITQKPSIEENWSACISTLEGHSARVSSIAFSPDGQHIASGSDDRTIKIWNAESGACISTLEGHSDWVRCIAFSPDGQHIASGSDDGTIKIWNAESGACISTLEGHSAWVRCIAFSPDGQHIASGSDDGTIKIWNAESGACISTLEGHSDWVRCIAFSPDGQHIASGSDDGTIKIWNAESGACISTLEGHSAWVRCIAFSPDGQHIASGSSDGTIKIWNAESGACISTLEGHSAPVSSIAFSPDGQHIASGSDDRTIKIWNAESGACISTLEGHSDWVRCIAFSPDGQHIASGSDDGTIKIWNAESGACISTLEGHSAWVRCIAFSPDGQHIASGSSDGTIKIWNAESGACISTLEGHSAPVSSIAFSPDGQHIASGSDDGTIKIWNAESGACISTLEIGSAVCQLRFDSTGSNLHTDIGMIALESDIAISQPAITFRQLKQCGYGMNSDRSWIVLEGCKLLWLPKDFRPTAFDVLQRTICVGCSSGRVWNIRFDLENQV</sequence>
<keyword evidence="1 3" id="KW-0853">WD repeat</keyword>
<dbReference type="SMART" id="SM00320">
    <property type="entry name" value="WD40"/>
    <property type="match status" value="9"/>
</dbReference>
<reference evidence="5" key="1">
    <citation type="journal article" date="2020" name="Phytopathology">
        <title>Genome sequence of the chestnut blight fungus Cryphonectria parasitica EP155: A fundamental resource for an archetypical invasive plant pathogen.</title>
        <authorList>
            <person name="Crouch J.A."/>
            <person name="Dawe A."/>
            <person name="Aerts A."/>
            <person name="Barry K."/>
            <person name="Churchill A.C.L."/>
            <person name="Grimwood J."/>
            <person name="Hillman B."/>
            <person name="Milgroom M.G."/>
            <person name="Pangilinan J."/>
            <person name="Smith M."/>
            <person name="Salamov A."/>
            <person name="Schmutz J."/>
            <person name="Yadav J."/>
            <person name="Grigoriev I.V."/>
            <person name="Nuss D."/>
        </authorList>
    </citation>
    <scope>NUCLEOTIDE SEQUENCE</scope>
    <source>
        <strain evidence="5">EP155</strain>
    </source>
</reference>